<keyword evidence="3" id="KW-1185">Reference proteome</keyword>
<dbReference type="GO" id="GO:0055088">
    <property type="term" value="P:lipid homeostasis"/>
    <property type="evidence" value="ECO:0007669"/>
    <property type="project" value="TreeGrafter"/>
</dbReference>
<dbReference type="GO" id="GO:0071949">
    <property type="term" value="F:FAD binding"/>
    <property type="evidence" value="ECO:0007669"/>
    <property type="project" value="InterPro"/>
</dbReference>
<name>A0A8J6B7P5_ELECQ</name>
<dbReference type="SUPFAM" id="SSF47203">
    <property type="entry name" value="Acyl-CoA dehydrogenase C-terminal domain-like"/>
    <property type="match status" value="1"/>
</dbReference>
<dbReference type="InterPro" id="IPR012258">
    <property type="entry name" value="Acyl-CoA_oxidase"/>
</dbReference>
<feature type="domain" description="Acyl-CoA oxidase C-alpha1" evidence="1">
    <location>
        <begin position="1"/>
        <end position="60"/>
    </location>
</feature>
<reference evidence="2" key="1">
    <citation type="thesis" date="2020" institute="ProQuest LLC" country="789 East Eisenhower Parkway, Ann Arbor, MI, USA">
        <title>Comparative Genomics and Chromosome Evolution.</title>
        <authorList>
            <person name="Mudd A.B."/>
        </authorList>
    </citation>
    <scope>NUCLEOTIDE SEQUENCE</scope>
    <source>
        <strain evidence="2">HN-11 Male</strain>
        <tissue evidence="2">Kidney and liver</tissue>
    </source>
</reference>
<dbReference type="EMBL" id="WNTK01009229">
    <property type="protein sequence ID" value="KAG9462846.1"/>
    <property type="molecule type" value="Genomic_DNA"/>
</dbReference>
<dbReference type="GO" id="GO:0003997">
    <property type="term" value="F:acyl-CoA oxidase activity"/>
    <property type="evidence" value="ECO:0007669"/>
    <property type="project" value="InterPro"/>
</dbReference>
<gene>
    <name evidence="2" type="ORF">GDO78_022998</name>
</gene>
<dbReference type="AlphaFoldDB" id="A0A8J6B7P5"/>
<dbReference type="InterPro" id="IPR055060">
    <property type="entry name" value="ACOX_C_alpha1"/>
</dbReference>
<dbReference type="GO" id="GO:0033791">
    <property type="term" value="F:3alpha,7alpha,12alpha-trihydroxy-5beta-cholestanoyl-CoA 24-hydroxylase activity"/>
    <property type="evidence" value="ECO:0007669"/>
    <property type="project" value="TreeGrafter"/>
</dbReference>
<evidence type="ECO:0000313" key="2">
    <source>
        <dbReference type="EMBL" id="KAG9462846.1"/>
    </source>
</evidence>
<dbReference type="OrthoDB" id="538336at2759"/>
<comment type="caution">
    <text evidence="2">The sequence shown here is derived from an EMBL/GenBank/DDBJ whole genome shotgun (WGS) entry which is preliminary data.</text>
</comment>
<dbReference type="PANTHER" id="PTHR10909">
    <property type="entry name" value="ELECTRON TRANSPORT OXIDOREDUCTASE"/>
    <property type="match status" value="1"/>
</dbReference>
<dbReference type="GO" id="GO:0000038">
    <property type="term" value="P:very long-chain fatty acid metabolic process"/>
    <property type="evidence" value="ECO:0007669"/>
    <property type="project" value="TreeGrafter"/>
</dbReference>
<evidence type="ECO:0000259" key="1">
    <source>
        <dbReference type="Pfam" id="PF22924"/>
    </source>
</evidence>
<dbReference type="Gene3D" id="1.20.140.10">
    <property type="entry name" value="Butyryl-CoA Dehydrogenase, subunit A, domain 3"/>
    <property type="match status" value="1"/>
</dbReference>
<dbReference type="PANTHER" id="PTHR10909:SF344">
    <property type="entry name" value="PEROXISOMAL ACYL-COENZYME A OXIDASE 2"/>
    <property type="match status" value="1"/>
</dbReference>
<protein>
    <recommendedName>
        <fullName evidence="1">Acyl-CoA oxidase C-alpha1 domain-containing protein</fullName>
    </recommendedName>
</protein>
<dbReference type="Pfam" id="PF22924">
    <property type="entry name" value="ACOX_C_alpha1"/>
    <property type="match status" value="1"/>
</dbReference>
<dbReference type="Proteomes" id="UP000770717">
    <property type="component" value="Unassembled WGS sequence"/>
</dbReference>
<dbReference type="GO" id="GO:0005777">
    <property type="term" value="C:peroxisome"/>
    <property type="evidence" value="ECO:0007669"/>
    <property type="project" value="InterPro"/>
</dbReference>
<organism evidence="2 3">
    <name type="scientific">Eleutherodactylus coqui</name>
    <name type="common">Puerto Rican coqui</name>
    <dbReference type="NCBI Taxonomy" id="57060"/>
    <lineage>
        <taxon>Eukaryota</taxon>
        <taxon>Metazoa</taxon>
        <taxon>Chordata</taxon>
        <taxon>Craniata</taxon>
        <taxon>Vertebrata</taxon>
        <taxon>Euteleostomi</taxon>
        <taxon>Amphibia</taxon>
        <taxon>Batrachia</taxon>
        <taxon>Anura</taxon>
        <taxon>Neobatrachia</taxon>
        <taxon>Hyloidea</taxon>
        <taxon>Eleutherodactylidae</taxon>
        <taxon>Eleutherodactylinae</taxon>
        <taxon>Eleutherodactylus</taxon>
        <taxon>Eleutherodactylus</taxon>
    </lineage>
</organism>
<dbReference type="GO" id="GO:0005504">
    <property type="term" value="F:fatty acid binding"/>
    <property type="evidence" value="ECO:0007669"/>
    <property type="project" value="TreeGrafter"/>
</dbReference>
<dbReference type="GO" id="GO:0033540">
    <property type="term" value="P:fatty acid beta-oxidation using acyl-CoA oxidase"/>
    <property type="evidence" value="ECO:0007669"/>
    <property type="project" value="TreeGrafter"/>
</dbReference>
<proteinExistence type="predicted"/>
<accession>A0A8J6B7P5</accession>
<dbReference type="InterPro" id="IPR036250">
    <property type="entry name" value="AcylCo_DH-like_C"/>
</dbReference>
<evidence type="ECO:0000313" key="3">
    <source>
        <dbReference type="Proteomes" id="UP000770717"/>
    </source>
</evidence>
<sequence length="213" mass="23137">MKAFATEICSNGVEVCRKACGGHGYSLYSGLPSLYTKVTASCTYEGENTVLHLQVARFLVKCFAAAQSGTPLPTSTAYLSSPSASGCQATTPVDFLNPEVYLKAYECRAYRLTASAARKLQNLVQSGLLWYMGAEDPPHRLSQTAQHSSKRLSSTCGIELLHFAGLETALHNISCPMTFDVSVCHCMNLKKYVVEGKYAKGLNLVISQCLEMK</sequence>